<keyword evidence="3" id="KW-1185">Reference proteome</keyword>
<dbReference type="AlphaFoldDB" id="A0A1C7LN02"/>
<protein>
    <submittedName>
        <fullName evidence="2">Uncharacterized protein</fullName>
    </submittedName>
</protein>
<dbReference type="OMA" id="SKDYPRT"/>
<dbReference type="Proteomes" id="UP000092993">
    <property type="component" value="Unassembled WGS sequence"/>
</dbReference>
<evidence type="ECO:0000313" key="2">
    <source>
        <dbReference type="EMBL" id="OBZ65948.1"/>
    </source>
</evidence>
<feature type="coiled-coil region" evidence="1">
    <location>
        <begin position="30"/>
        <end position="98"/>
    </location>
</feature>
<sequence>MSRVSTSTTSVPDFAPPTMPTDVAAANEIISTMKGSLKNLSKTLDSLAEQTTTTIQAGGETQTAQHIKSAVEQMKAQEDKQEKQIKEIKALLDEVLQNDVAEHLRKIIEKEISDQIDHLVEEQVNLLLPDYIPQELQDEVAGYRKQLEEVQKALHNSESRQANASLRSSRLDEPIHTIFAPSGKVSALFPKDLNALFSMDADTAKELVTEYELDEVSESRERNVNRFMQFCGVPYQLVRRTRS</sequence>
<dbReference type="OrthoDB" id="3235759at2759"/>
<accession>A0A1C7LN02</accession>
<comment type="caution">
    <text evidence="2">The sequence shown here is derived from an EMBL/GenBank/DDBJ whole genome shotgun (WGS) entry which is preliminary data.</text>
</comment>
<keyword evidence="1" id="KW-0175">Coiled coil</keyword>
<evidence type="ECO:0000313" key="3">
    <source>
        <dbReference type="Proteomes" id="UP000092993"/>
    </source>
</evidence>
<proteinExistence type="predicted"/>
<name>A0A1C7LN02_GRIFR</name>
<dbReference type="EMBL" id="LUGG01000038">
    <property type="protein sequence ID" value="OBZ65948.1"/>
    <property type="molecule type" value="Genomic_DNA"/>
</dbReference>
<reference evidence="2 3" key="1">
    <citation type="submission" date="2016-03" db="EMBL/GenBank/DDBJ databases">
        <title>Whole genome sequencing of Grifola frondosa 9006-11.</title>
        <authorList>
            <person name="Min B."/>
            <person name="Park H."/>
            <person name="Kim J.-G."/>
            <person name="Cho H."/>
            <person name="Oh Y.-L."/>
            <person name="Kong W.-S."/>
            <person name="Choi I.-G."/>
        </authorList>
    </citation>
    <scope>NUCLEOTIDE SEQUENCE [LARGE SCALE GENOMIC DNA]</scope>
    <source>
        <strain evidence="2 3">9006-11</strain>
    </source>
</reference>
<evidence type="ECO:0000256" key="1">
    <source>
        <dbReference type="SAM" id="Coils"/>
    </source>
</evidence>
<gene>
    <name evidence="2" type="ORF">A0H81_14187</name>
</gene>
<organism evidence="2 3">
    <name type="scientific">Grifola frondosa</name>
    <name type="common">Maitake</name>
    <name type="synonym">Polyporus frondosus</name>
    <dbReference type="NCBI Taxonomy" id="5627"/>
    <lineage>
        <taxon>Eukaryota</taxon>
        <taxon>Fungi</taxon>
        <taxon>Dikarya</taxon>
        <taxon>Basidiomycota</taxon>
        <taxon>Agaricomycotina</taxon>
        <taxon>Agaricomycetes</taxon>
        <taxon>Polyporales</taxon>
        <taxon>Grifolaceae</taxon>
        <taxon>Grifola</taxon>
    </lineage>
</organism>